<dbReference type="Pfam" id="PF10229">
    <property type="entry name" value="MMADHC"/>
    <property type="match status" value="1"/>
</dbReference>
<name>A0A2J7Z100_9CHLO</name>
<sequence>MAPIERGTTPWHMEYSVHRVPPAFKAEVLSIFPKCDLEKLLIVPTCQRSVLDLVNTGEPVEQEKDRCLERFMAWAKVVCDSLLGSGHWADYIDPCSGLPV</sequence>
<dbReference type="AlphaFoldDB" id="A0A2J7Z100"/>
<dbReference type="PANTHER" id="PTHR13192">
    <property type="entry name" value="MY011 PROTEIN"/>
    <property type="match status" value="1"/>
</dbReference>
<dbReference type="OrthoDB" id="10263782at2759"/>
<dbReference type="GO" id="GO:0009235">
    <property type="term" value="P:cobalamin metabolic process"/>
    <property type="evidence" value="ECO:0007669"/>
    <property type="project" value="InterPro"/>
</dbReference>
<accession>A0A2J7Z100</accession>
<evidence type="ECO:0000313" key="1">
    <source>
        <dbReference type="EMBL" id="PNG93956.1"/>
    </source>
</evidence>
<dbReference type="Proteomes" id="UP000236333">
    <property type="component" value="Unassembled WGS sequence"/>
</dbReference>
<evidence type="ECO:0000313" key="2">
    <source>
        <dbReference type="Proteomes" id="UP000236333"/>
    </source>
</evidence>
<dbReference type="PANTHER" id="PTHR13192:SF3">
    <property type="entry name" value="COBALAMIN TRAFFICKING PROTEIN CBLD"/>
    <property type="match status" value="1"/>
</dbReference>
<dbReference type="EMBL" id="PGGS01004821">
    <property type="protein sequence ID" value="PNG93956.1"/>
    <property type="molecule type" value="Genomic_DNA"/>
</dbReference>
<comment type="caution">
    <text evidence="1">The sequence shown here is derived from an EMBL/GenBank/DDBJ whole genome shotgun (WGS) entry which is preliminary data.</text>
</comment>
<proteinExistence type="predicted"/>
<reference evidence="1 2" key="1">
    <citation type="journal article" date="2017" name="Mol. Biol. Evol.">
        <title>The 4-celled Tetrabaena socialis nuclear genome reveals the essential components for genetic control of cell number at the origin of multicellularity in the volvocine lineage.</title>
        <authorList>
            <person name="Featherston J."/>
            <person name="Arakaki Y."/>
            <person name="Hanschen E.R."/>
            <person name="Ferris P.J."/>
            <person name="Michod R.E."/>
            <person name="Olson B.J.S.C."/>
            <person name="Nozaki H."/>
            <person name="Durand P.M."/>
        </authorList>
    </citation>
    <scope>NUCLEOTIDE SEQUENCE [LARGE SCALE GENOMIC DNA]</scope>
    <source>
        <strain evidence="1 2">NIES-571</strain>
    </source>
</reference>
<protein>
    <submittedName>
        <fullName evidence="1">Methylmalonic aciduria and homocystinuria type D, mitochondrial</fullName>
    </submittedName>
</protein>
<keyword evidence="2" id="KW-1185">Reference proteome</keyword>
<gene>
    <name evidence="1" type="ORF">TSOC_015295</name>
</gene>
<feature type="non-terminal residue" evidence="1">
    <location>
        <position position="100"/>
    </location>
</feature>
<dbReference type="InterPro" id="IPR019362">
    <property type="entry name" value="MMADHC"/>
</dbReference>
<organism evidence="1 2">
    <name type="scientific">Tetrabaena socialis</name>
    <dbReference type="NCBI Taxonomy" id="47790"/>
    <lineage>
        <taxon>Eukaryota</taxon>
        <taxon>Viridiplantae</taxon>
        <taxon>Chlorophyta</taxon>
        <taxon>core chlorophytes</taxon>
        <taxon>Chlorophyceae</taxon>
        <taxon>CS clade</taxon>
        <taxon>Chlamydomonadales</taxon>
        <taxon>Tetrabaenaceae</taxon>
        <taxon>Tetrabaena</taxon>
    </lineage>
</organism>